<feature type="domain" description="Peptidase metallopeptidase" evidence="2">
    <location>
        <begin position="340"/>
        <end position="500"/>
    </location>
</feature>
<dbReference type="Gene3D" id="3.40.390.10">
    <property type="entry name" value="Collagenase (Catalytic Domain)"/>
    <property type="match status" value="2"/>
</dbReference>
<organism evidence="3 4">
    <name type="scientific">Candolleomyces eurysporus</name>
    <dbReference type="NCBI Taxonomy" id="2828524"/>
    <lineage>
        <taxon>Eukaryota</taxon>
        <taxon>Fungi</taxon>
        <taxon>Dikarya</taxon>
        <taxon>Basidiomycota</taxon>
        <taxon>Agaricomycotina</taxon>
        <taxon>Agaricomycetes</taxon>
        <taxon>Agaricomycetidae</taxon>
        <taxon>Agaricales</taxon>
        <taxon>Agaricineae</taxon>
        <taxon>Psathyrellaceae</taxon>
        <taxon>Candolleomyces</taxon>
    </lineage>
</organism>
<comment type="caution">
    <text evidence="3">The sequence shown here is derived from an EMBL/GenBank/DDBJ whole genome shotgun (WGS) entry which is preliminary data.</text>
</comment>
<dbReference type="PANTHER" id="PTHR10127:SF850">
    <property type="entry name" value="METALLOENDOPEPTIDASE"/>
    <property type="match status" value="1"/>
</dbReference>
<keyword evidence="4" id="KW-1185">Reference proteome</keyword>
<evidence type="ECO:0000259" key="2">
    <source>
        <dbReference type="SMART" id="SM00235"/>
    </source>
</evidence>
<dbReference type="OrthoDB" id="5945790at2759"/>
<dbReference type="AlphaFoldDB" id="A0A9W8J8G9"/>
<evidence type="ECO:0000313" key="3">
    <source>
        <dbReference type="EMBL" id="KAJ2928153.1"/>
    </source>
</evidence>
<dbReference type="PANTHER" id="PTHR10127">
    <property type="entry name" value="DISCOIDIN, CUB, EGF, LAMININ , AND ZINC METALLOPROTEASE DOMAIN CONTAINING"/>
    <property type="match status" value="1"/>
</dbReference>
<proteinExistence type="predicted"/>
<protein>
    <recommendedName>
        <fullName evidence="2">Peptidase metallopeptidase domain-containing protein</fullName>
    </recommendedName>
</protein>
<dbReference type="InterPro" id="IPR006026">
    <property type="entry name" value="Peptidase_Metallo"/>
</dbReference>
<gene>
    <name evidence="3" type="ORF">H1R20_g8942</name>
</gene>
<feature type="region of interest" description="Disordered" evidence="1">
    <location>
        <begin position="1"/>
        <end position="26"/>
    </location>
</feature>
<dbReference type="EMBL" id="JANBPK010000939">
    <property type="protein sequence ID" value="KAJ2928153.1"/>
    <property type="molecule type" value="Genomic_DNA"/>
</dbReference>
<reference evidence="3" key="1">
    <citation type="submission" date="2022-06" db="EMBL/GenBank/DDBJ databases">
        <title>Genome Sequence of Candolleomyces eurysporus.</title>
        <authorList>
            <person name="Buettner E."/>
        </authorList>
    </citation>
    <scope>NUCLEOTIDE SEQUENCE</scope>
    <source>
        <strain evidence="3">VTCC 930004</strain>
    </source>
</reference>
<dbReference type="SUPFAM" id="SSF55486">
    <property type="entry name" value="Metalloproteases ('zincins'), catalytic domain"/>
    <property type="match status" value="2"/>
</dbReference>
<dbReference type="SMART" id="SM00235">
    <property type="entry name" value="ZnMc"/>
    <property type="match status" value="1"/>
</dbReference>
<feature type="non-terminal residue" evidence="3">
    <location>
        <position position="614"/>
    </location>
</feature>
<accession>A0A9W8J8G9</accession>
<dbReference type="Proteomes" id="UP001140091">
    <property type="component" value="Unassembled WGS sequence"/>
</dbReference>
<dbReference type="GO" id="GO:0006508">
    <property type="term" value="P:proteolysis"/>
    <property type="evidence" value="ECO:0007669"/>
    <property type="project" value="InterPro"/>
</dbReference>
<dbReference type="InterPro" id="IPR001506">
    <property type="entry name" value="Peptidase_M12A"/>
</dbReference>
<dbReference type="GO" id="GO:0008270">
    <property type="term" value="F:zinc ion binding"/>
    <property type="evidence" value="ECO:0007669"/>
    <property type="project" value="InterPro"/>
</dbReference>
<evidence type="ECO:0000256" key="1">
    <source>
        <dbReference type="SAM" id="MobiDB-lite"/>
    </source>
</evidence>
<dbReference type="InterPro" id="IPR024079">
    <property type="entry name" value="MetalloPept_cat_dom_sf"/>
</dbReference>
<sequence length="614" mass="69179">MSAAEVDSTLAVPAQETTADDETTAAGNSRLDGMRAVLTRASWMWDNGQVLTCAFVETPGNDIQQSKVISIAKEWERYANIKLDFESTAKNPEEAIIRISFSVPGFPTWSHIGKTALAEIRGRATMGLGQVYPHSANANPAERGVILHEFGHALGYLDEHQSPRRGDKLKLKEKEAIEFFKSVMFPSWTEEDTRRFFLNVYNQREVSNYSSVDLTSIMMYFMPAELNEQGIEIPPNYELSALDKAFAFLNYPFLGGPASDASHTLDNALDTIGVTGKFRESITAEFNENDWRAISQPKTETLDVPEWFKHCCADLSRVRTHDKSASGGRLVGMKAVVTNASRLWDNGQTLSISFVGPEIGTENQQNKVKEVLKLWQEHVNLNFNFVEDNDTSAIIRISFDPSRGSYSYIAKDLFLESKTEPTMNLGYVWDIPAITEEERGNILHEFGHAIGFLHEIKNPRRNEKLKLREQGKLLLDHRPGIFDKESVRYNILDVYELQEVTNFSSLDLKSVMKFYMPAEWNEGNIEVPPNNVLSEFDKAFALLNYPFAPDGDKADDVNAKLEAAFATLGVQDEFKKSILAEITAHDWDGARAEFTRWCINEKALADKAKPEVDD</sequence>
<name>A0A9W8J8G9_9AGAR</name>
<dbReference type="Pfam" id="PF01400">
    <property type="entry name" value="Astacin"/>
    <property type="match status" value="1"/>
</dbReference>
<evidence type="ECO:0000313" key="4">
    <source>
        <dbReference type="Proteomes" id="UP001140091"/>
    </source>
</evidence>
<dbReference type="GO" id="GO:0004222">
    <property type="term" value="F:metalloendopeptidase activity"/>
    <property type="evidence" value="ECO:0007669"/>
    <property type="project" value="InterPro"/>
</dbReference>